<dbReference type="OrthoDB" id="5314306at2759"/>
<reference evidence="2 3" key="3">
    <citation type="journal article" date="2010" name="BMC Genomics">
        <title>Transcriptome sequencing and comparative analysis of cucumber flowers with different sex types.</title>
        <authorList>
            <person name="Guo S."/>
            <person name="Zheng Y."/>
            <person name="Joung J.G."/>
            <person name="Liu S."/>
            <person name="Zhang Z."/>
            <person name="Crasta O.R."/>
            <person name="Sobral B.W."/>
            <person name="Xu Y."/>
            <person name="Huang S."/>
            <person name="Fei Z."/>
        </authorList>
    </citation>
    <scope>NUCLEOTIDE SEQUENCE [LARGE SCALE GENOMIC DNA]</scope>
    <source>
        <strain evidence="3">cv. 9930</strain>
    </source>
</reference>
<dbReference type="SMART" id="SM00256">
    <property type="entry name" value="FBOX"/>
    <property type="match status" value="1"/>
</dbReference>
<dbReference type="AlphaFoldDB" id="A0A0A0KEH9"/>
<dbReference type="InterPro" id="IPR006527">
    <property type="entry name" value="F-box-assoc_dom_typ1"/>
</dbReference>
<dbReference type="Gramene" id="KGN47938">
    <property type="protein sequence ID" value="KGN47938"/>
    <property type="gene ID" value="Csa_6G417895"/>
</dbReference>
<dbReference type="eggNOG" id="ENOG502S2YF">
    <property type="taxonomic scope" value="Eukaryota"/>
</dbReference>
<dbReference type="InterPro" id="IPR036047">
    <property type="entry name" value="F-box-like_dom_sf"/>
</dbReference>
<proteinExistence type="predicted"/>
<organism evidence="2 3">
    <name type="scientific">Cucumis sativus</name>
    <name type="common">Cucumber</name>
    <dbReference type="NCBI Taxonomy" id="3659"/>
    <lineage>
        <taxon>Eukaryota</taxon>
        <taxon>Viridiplantae</taxon>
        <taxon>Streptophyta</taxon>
        <taxon>Embryophyta</taxon>
        <taxon>Tracheophyta</taxon>
        <taxon>Spermatophyta</taxon>
        <taxon>Magnoliopsida</taxon>
        <taxon>eudicotyledons</taxon>
        <taxon>Gunneridae</taxon>
        <taxon>Pentapetalae</taxon>
        <taxon>rosids</taxon>
        <taxon>fabids</taxon>
        <taxon>Cucurbitales</taxon>
        <taxon>Cucurbitaceae</taxon>
        <taxon>Benincaseae</taxon>
        <taxon>Cucumis</taxon>
    </lineage>
</organism>
<reference evidence="2 3" key="4">
    <citation type="journal article" date="2011" name="BMC Genomics">
        <title>RNA-Seq improves annotation of protein-coding genes in the cucumber genome.</title>
        <authorList>
            <person name="Li Z."/>
            <person name="Zhang Z."/>
            <person name="Yan P."/>
            <person name="Huang S."/>
            <person name="Fei Z."/>
            <person name="Lin K."/>
        </authorList>
    </citation>
    <scope>NUCLEOTIDE SEQUENCE [LARGE SCALE GENOMIC DNA]</scope>
    <source>
        <strain evidence="3">cv. 9930</strain>
    </source>
</reference>
<evidence type="ECO:0000313" key="3">
    <source>
        <dbReference type="Proteomes" id="UP000029981"/>
    </source>
</evidence>
<dbReference type="KEGG" id="csv:101216561"/>
<dbReference type="NCBIfam" id="TIGR01640">
    <property type="entry name" value="F_box_assoc_1"/>
    <property type="match status" value="1"/>
</dbReference>
<dbReference type="SUPFAM" id="SSF81383">
    <property type="entry name" value="F-box domain"/>
    <property type="match status" value="1"/>
</dbReference>
<dbReference type="EMBL" id="CM002927">
    <property type="protein sequence ID" value="KGN47938.1"/>
    <property type="molecule type" value="Genomic_DNA"/>
</dbReference>
<keyword evidence="3" id="KW-1185">Reference proteome</keyword>
<name>A0A0A0KEH9_CUCSA</name>
<dbReference type="PANTHER" id="PTHR31672">
    <property type="entry name" value="BNACNNG10540D PROTEIN"/>
    <property type="match status" value="1"/>
</dbReference>
<reference evidence="2 3" key="1">
    <citation type="journal article" date="2009" name="Nat. Genet.">
        <title>The genome of the cucumber, Cucumis sativus L.</title>
        <authorList>
            <person name="Huang S."/>
            <person name="Li R."/>
            <person name="Zhang Z."/>
            <person name="Li L."/>
            <person name="Gu X."/>
            <person name="Fan W."/>
            <person name="Lucas W.J."/>
            <person name="Wang X."/>
            <person name="Xie B."/>
            <person name="Ni P."/>
            <person name="Ren Y."/>
            <person name="Zhu H."/>
            <person name="Li J."/>
            <person name="Lin K."/>
            <person name="Jin W."/>
            <person name="Fei Z."/>
            <person name="Li G."/>
            <person name="Staub J."/>
            <person name="Kilian A."/>
            <person name="van der Vossen E.A."/>
            <person name="Wu Y."/>
            <person name="Guo J."/>
            <person name="He J."/>
            <person name="Jia Z."/>
            <person name="Ren Y."/>
            <person name="Tian G."/>
            <person name="Lu Y."/>
            <person name="Ruan J."/>
            <person name="Qian W."/>
            <person name="Wang M."/>
            <person name="Huang Q."/>
            <person name="Li B."/>
            <person name="Xuan Z."/>
            <person name="Cao J."/>
            <person name="Asan"/>
            <person name="Wu Z."/>
            <person name="Zhang J."/>
            <person name="Cai Q."/>
            <person name="Bai Y."/>
            <person name="Zhao B."/>
            <person name="Han Y."/>
            <person name="Li Y."/>
            <person name="Li X."/>
            <person name="Wang S."/>
            <person name="Shi Q."/>
            <person name="Liu S."/>
            <person name="Cho W.K."/>
            <person name="Kim J.Y."/>
            <person name="Xu Y."/>
            <person name="Heller-Uszynska K."/>
            <person name="Miao H."/>
            <person name="Cheng Z."/>
            <person name="Zhang S."/>
            <person name="Wu J."/>
            <person name="Yang Y."/>
            <person name="Kang H."/>
            <person name="Li M."/>
            <person name="Liang H."/>
            <person name="Ren X."/>
            <person name="Shi Z."/>
            <person name="Wen M."/>
            <person name="Jian M."/>
            <person name="Yang H."/>
            <person name="Zhang G."/>
            <person name="Yang Z."/>
            <person name="Chen R."/>
            <person name="Liu S."/>
            <person name="Li J."/>
            <person name="Ma L."/>
            <person name="Liu H."/>
            <person name="Zhou Y."/>
            <person name="Zhao J."/>
            <person name="Fang X."/>
            <person name="Li G."/>
            <person name="Fang L."/>
            <person name="Li Y."/>
            <person name="Liu D."/>
            <person name="Zheng H."/>
            <person name="Zhang Y."/>
            <person name="Qin N."/>
            <person name="Li Z."/>
            <person name="Yang G."/>
            <person name="Yang S."/>
            <person name="Bolund L."/>
            <person name="Kristiansen K."/>
            <person name="Zheng H."/>
            <person name="Li S."/>
            <person name="Zhang X."/>
            <person name="Yang H."/>
            <person name="Wang J."/>
            <person name="Sun R."/>
            <person name="Zhang B."/>
            <person name="Jiang S."/>
            <person name="Wang J."/>
            <person name="Du Y."/>
            <person name="Li S."/>
        </authorList>
    </citation>
    <scope>NUCLEOTIDE SEQUENCE [LARGE SCALE GENOMIC DNA]</scope>
    <source>
        <strain evidence="3">cv. 9930</strain>
    </source>
</reference>
<dbReference type="PANTHER" id="PTHR31672:SF13">
    <property type="entry name" value="F-BOX PROTEIN CPR30-LIKE"/>
    <property type="match status" value="1"/>
</dbReference>
<dbReference type="Proteomes" id="UP000029981">
    <property type="component" value="Chromosome 6"/>
</dbReference>
<sequence>MSGYLPHEVLFNIFLNLPPKTLILCSCVSKSWRSVVANPIFISTHRNQSLTCNRKLLILGRYYYNRTEPKVRYSLHFDTDTLDLYQELKFPFPNSNGDLKIVGVSNGLVCFLGLDLLLWNPSIQRVVDVPRTSDTVTTYGVPDFYALGFGFDSCADDHKVVRLLYFADKVPFSYKRSPKVELYEVGTGSWRAINNKAPRCEIVRSGWTQAFVNGAVHWIAYREIGTGYRCFILRFDIVKECFSIITLPDCLANSSPYDLKVTVLGGALSITLCGWYCFETYMSSVWVLKKYDIPESWTKLISSGPSQELGMVLGLRENGEMLMESKSGEVVLYNPYIRLMKNLGIYGAEGTFYLDSYVESLALLNEGKGISEKVAEVYD</sequence>
<feature type="domain" description="F-box" evidence="1">
    <location>
        <begin position="1"/>
        <end position="44"/>
    </location>
</feature>
<dbReference type="Pfam" id="PF00646">
    <property type="entry name" value="F-box"/>
    <property type="match status" value="1"/>
</dbReference>
<gene>
    <name evidence="2" type="ORF">Csa_6G417895</name>
</gene>
<evidence type="ECO:0000259" key="1">
    <source>
        <dbReference type="PROSITE" id="PS50181"/>
    </source>
</evidence>
<dbReference type="STRING" id="3659.A0A0A0KEH9"/>
<dbReference type="Gene3D" id="1.20.1280.50">
    <property type="match status" value="1"/>
</dbReference>
<dbReference type="PROSITE" id="PS50181">
    <property type="entry name" value="FBOX"/>
    <property type="match status" value="1"/>
</dbReference>
<dbReference type="OMA" id="IACEEVE"/>
<dbReference type="Pfam" id="PF07734">
    <property type="entry name" value="FBA_1"/>
    <property type="match status" value="1"/>
</dbReference>
<dbReference type="InterPro" id="IPR001810">
    <property type="entry name" value="F-box_dom"/>
</dbReference>
<protein>
    <recommendedName>
        <fullName evidence="1">F-box domain-containing protein</fullName>
    </recommendedName>
</protein>
<dbReference type="InterPro" id="IPR050796">
    <property type="entry name" value="SCF_F-box_component"/>
</dbReference>
<evidence type="ECO:0000313" key="2">
    <source>
        <dbReference type="EMBL" id="KGN47938.1"/>
    </source>
</evidence>
<dbReference type="CDD" id="cd09917">
    <property type="entry name" value="F-box_SF"/>
    <property type="match status" value="1"/>
</dbReference>
<dbReference type="InterPro" id="IPR017451">
    <property type="entry name" value="F-box-assoc_interact_dom"/>
</dbReference>
<accession>A0A0A0KEH9</accession>
<reference evidence="2 3" key="2">
    <citation type="journal article" date="2009" name="PLoS ONE">
        <title>An integrated genetic and cytogenetic map of the cucumber genome.</title>
        <authorList>
            <person name="Ren Y."/>
            <person name="Zhang Z."/>
            <person name="Liu J."/>
            <person name="Staub J.E."/>
            <person name="Han Y."/>
            <person name="Cheng Z."/>
            <person name="Li X."/>
            <person name="Lu J."/>
            <person name="Miao H."/>
            <person name="Kang H."/>
            <person name="Xie B."/>
            <person name="Gu X."/>
            <person name="Wang X."/>
            <person name="Du Y."/>
            <person name="Jin W."/>
            <person name="Huang S."/>
        </authorList>
    </citation>
    <scope>NUCLEOTIDE SEQUENCE [LARGE SCALE GENOMIC DNA]</scope>
    <source>
        <strain evidence="3">cv. 9930</strain>
    </source>
</reference>